<keyword evidence="4" id="KW-0804">Transcription</keyword>
<dbReference type="OrthoDB" id="9797134at2"/>
<evidence type="ECO:0000259" key="7">
    <source>
        <dbReference type="Pfam" id="PF22029"/>
    </source>
</evidence>
<dbReference type="InterPro" id="IPR039425">
    <property type="entry name" value="RNA_pol_sigma-70-like"/>
</dbReference>
<dbReference type="InterPro" id="IPR053866">
    <property type="entry name" value="PhyR_sigma2"/>
</dbReference>
<comment type="similarity">
    <text evidence="1">Belongs to the sigma-70 factor family. ECF subfamily.</text>
</comment>
<dbReference type="PANTHER" id="PTHR43133:SF25">
    <property type="entry name" value="RNA POLYMERASE SIGMA FACTOR RFAY-RELATED"/>
    <property type="match status" value="1"/>
</dbReference>
<evidence type="ECO:0000313" key="9">
    <source>
        <dbReference type="Proteomes" id="UP000469430"/>
    </source>
</evidence>
<protein>
    <submittedName>
        <fullName evidence="8">Sigma-70 family RNA polymerase sigma factor</fullName>
    </submittedName>
</protein>
<dbReference type="GO" id="GO:0006352">
    <property type="term" value="P:DNA-templated transcription initiation"/>
    <property type="evidence" value="ECO:0007669"/>
    <property type="project" value="InterPro"/>
</dbReference>
<evidence type="ECO:0000256" key="5">
    <source>
        <dbReference type="SAM" id="MobiDB-lite"/>
    </source>
</evidence>
<evidence type="ECO:0000313" key="8">
    <source>
        <dbReference type="EMBL" id="MXP00705.1"/>
    </source>
</evidence>
<keyword evidence="2" id="KW-0805">Transcription regulation</keyword>
<proteinExistence type="inferred from homology"/>
<dbReference type="SUPFAM" id="SSF88946">
    <property type="entry name" value="Sigma2 domain of RNA polymerase sigma factors"/>
    <property type="match status" value="1"/>
</dbReference>
<feature type="domain" description="PhyR sigma2" evidence="7">
    <location>
        <begin position="12"/>
        <end position="63"/>
    </location>
</feature>
<accession>A0A6I4TXH7</accession>
<reference evidence="8 9" key="1">
    <citation type="submission" date="2019-12" db="EMBL/GenBank/DDBJ databases">
        <title>Genomic-based taxomic classification of the family Erythrobacteraceae.</title>
        <authorList>
            <person name="Xu L."/>
        </authorList>
    </citation>
    <scope>NUCLEOTIDE SEQUENCE [LARGE SCALE GENOMIC DNA]</scope>
    <source>
        <strain evidence="8 9">S36</strain>
    </source>
</reference>
<dbReference type="NCBIfam" id="NF009164">
    <property type="entry name" value="PRK12511.1"/>
    <property type="match status" value="1"/>
</dbReference>
<evidence type="ECO:0000259" key="6">
    <source>
        <dbReference type="Pfam" id="PF08281"/>
    </source>
</evidence>
<dbReference type="InterPro" id="IPR013324">
    <property type="entry name" value="RNA_pol_sigma_r3/r4-like"/>
</dbReference>
<organism evidence="8 9">
    <name type="scientific">Croceibacterium xixiisoli</name>
    <dbReference type="NCBI Taxonomy" id="1476466"/>
    <lineage>
        <taxon>Bacteria</taxon>
        <taxon>Pseudomonadati</taxon>
        <taxon>Pseudomonadota</taxon>
        <taxon>Alphaproteobacteria</taxon>
        <taxon>Sphingomonadales</taxon>
        <taxon>Erythrobacteraceae</taxon>
        <taxon>Croceibacterium</taxon>
    </lineage>
</organism>
<dbReference type="Proteomes" id="UP000469430">
    <property type="component" value="Unassembled WGS sequence"/>
</dbReference>
<dbReference type="Pfam" id="PF22029">
    <property type="entry name" value="PhyR_sigma2"/>
    <property type="match status" value="1"/>
</dbReference>
<dbReference type="EMBL" id="WTYJ01000004">
    <property type="protein sequence ID" value="MXP00705.1"/>
    <property type="molecule type" value="Genomic_DNA"/>
</dbReference>
<keyword evidence="9" id="KW-1185">Reference proteome</keyword>
<evidence type="ECO:0000256" key="4">
    <source>
        <dbReference type="ARBA" id="ARBA00023163"/>
    </source>
</evidence>
<dbReference type="AlphaFoldDB" id="A0A6I4TXH7"/>
<feature type="domain" description="RNA polymerase sigma factor 70 region 4 type 2" evidence="6">
    <location>
        <begin position="104"/>
        <end position="154"/>
    </location>
</feature>
<dbReference type="RefSeq" id="WP_161392427.1">
    <property type="nucleotide sequence ID" value="NZ_JBHSCP010000003.1"/>
</dbReference>
<dbReference type="InterPro" id="IPR036388">
    <property type="entry name" value="WH-like_DNA-bd_sf"/>
</dbReference>
<keyword evidence="3" id="KW-0731">Sigma factor</keyword>
<evidence type="ECO:0000256" key="2">
    <source>
        <dbReference type="ARBA" id="ARBA00023015"/>
    </source>
</evidence>
<dbReference type="InterPro" id="IPR014284">
    <property type="entry name" value="RNA_pol_sigma-70_dom"/>
</dbReference>
<evidence type="ECO:0000256" key="3">
    <source>
        <dbReference type="ARBA" id="ARBA00023082"/>
    </source>
</evidence>
<comment type="caution">
    <text evidence="8">The sequence shown here is derived from an EMBL/GenBank/DDBJ whole genome shotgun (WGS) entry which is preliminary data.</text>
</comment>
<feature type="region of interest" description="Disordered" evidence="5">
    <location>
        <begin position="159"/>
        <end position="181"/>
    </location>
</feature>
<gene>
    <name evidence="8" type="ORF">GRI97_17070</name>
</gene>
<dbReference type="PANTHER" id="PTHR43133">
    <property type="entry name" value="RNA POLYMERASE ECF-TYPE SIGMA FACTO"/>
    <property type="match status" value="1"/>
</dbReference>
<dbReference type="GO" id="GO:0003677">
    <property type="term" value="F:DNA binding"/>
    <property type="evidence" value="ECO:0007669"/>
    <property type="project" value="InterPro"/>
</dbReference>
<dbReference type="InterPro" id="IPR013325">
    <property type="entry name" value="RNA_pol_sigma_r2"/>
</dbReference>
<dbReference type="InterPro" id="IPR013249">
    <property type="entry name" value="RNA_pol_sigma70_r4_t2"/>
</dbReference>
<evidence type="ECO:0000256" key="1">
    <source>
        <dbReference type="ARBA" id="ARBA00010641"/>
    </source>
</evidence>
<dbReference type="NCBIfam" id="TIGR02937">
    <property type="entry name" value="sigma70-ECF"/>
    <property type="match status" value="1"/>
</dbReference>
<dbReference type="Gene3D" id="1.10.1740.10">
    <property type="match status" value="1"/>
</dbReference>
<dbReference type="SUPFAM" id="SSF88659">
    <property type="entry name" value="Sigma3 and sigma4 domains of RNA polymerase sigma factors"/>
    <property type="match status" value="1"/>
</dbReference>
<sequence length="181" mass="20540">MKSTRDDAMEGDLTAMRRYARALARDHHDADDVVQDALVRAIERQQTFQPERSRRRWLLAIVHNVFISGRRRAAAEARRNDSFAETLLAHVEPEQEHRARLTQIAHAFAALTDHHRAVAHLILVEGFSYQEAADVLEIPIGTVMSRLARARAALRAVEQEMPENGQKQTHARLRVVGGQDD</sequence>
<dbReference type="Pfam" id="PF08281">
    <property type="entry name" value="Sigma70_r4_2"/>
    <property type="match status" value="1"/>
</dbReference>
<name>A0A6I4TXH7_9SPHN</name>
<dbReference type="Gene3D" id="1.10.10.10">
    <property type="entry name" value="Winged helix-like DNA-binding domain superfamily/Winged helix DNA-binding domain"/>
    <property type="match status" value="1"/>
</dbReference>
<dbReference type="GO" id="GO:0016987">
    <property type="term" value="F:sigma factor activity"/>
    <property type="evidence" value="ECO:0007669"/>
    <property type="project" value="UniProtKB-KW"/>
</dbReference>